<evidence type="ECO:0000313" key="1">
    <source>
        <dbReference type="EMBL" id="KKK86267.1"/>
    </source>
</evidence>
<accession>A0A0F8YXT6</accession>
<organism evidence="1">
    <name type="scientific">marine sediment metagenome</name>
    <dbReference type="NCBI Taxonomy" id="412755"/>
    <lineage>
        <taxon>unclassified sequences</taxon>
        <taxon>metagenomes</taxon>
        <taxon>ecological metagenomes</taxon>
    </lineage>
</organism>
<comment type="caution">
    <text evidence="1">The sequence shown here is derived from an EMBL/GenBank/DDBJ whole genome shotgun (WGS) entry which is preliminary data.</text>
</comment>
<dbReference type="EMBL" id="LAZR01050925">
    <property type="protein sequence ID" value="KKK86267.1"/>
    <property type="molecule type" value="Genomic_DNA"/>
</dbReference>
<proteinExistence type="predicted"/>
<reference evidence="1" key="1">
    <citation type="journal article" date="2015" name="Nature">
        <title>Complex archaea that bridge the gap between prokaryotes and eukaryotes.</title>
        <authorList>
            <person name="Spang A."/>
            <person name="Saw J.H."/>
            <person name="Jorgensen S.L."/>
            <person name="Zaremba-Niedzwiedzka K."/>
            <person name="Martijn J."/>
            <person name="Lind A.E."/>
            <person name="van Eijk R."/>
            <person name="Schleper C."/>
            <person name="Guy L."/>
            <person name="Ettema T.J."/>
        </authorList>
    </citation>
    <scope>NUCLEOTIDE SEQUENCE</scope>
</reference>
<protein>
    <submittedName>
        <fullName evidence="1">Uncharacterized protein</fullName>
    </submittedName>
</protein>
<gene>
    <name evidence="1" type="ORF">LCGC14_2764940</name>
</gene>
<feature type="non-terminal residue" evidence="1">
    <location>
        <position position="123"/>
    </location>
</feature>
<sequence>MHQHPAVVFQRNHVLAQVFLQCLGRRADVHAVSQLYEDQRALGDVSAAEEILRRPQWHEHTGHHPCRCDSDDGPVVVSGAYGLPEAKSTRGRQTGVDNDLQPIAPRVRQRLGGDIRRFLAVGR</sequence>
<name>A0A0F8YXT6_9ZZZZ</name>
<dbReference type="AlphaFoldDB" id="A0A0F8YXT6"/>